<gene>
    <name evidence="7" type="primary">LOC107115599</name>
</gene>
<dbReference type="PROSITE" id="PS50041">
    <property type="entry name" value="C_TYPE_LECTIN_2"/>
    <property type="match status" value="1"/>
</dbReference>
<dbReference type="InterPro" id="IPR016186">
    <property type="entry name" value="C-type_lectin-like/link_sf"/>
</dbReference>
<evidence type="ECO:0000256" key="3">
    <source>
        <dbReference type="SAM" id="MobiDB-lite"/>
    </source>
</evidence>
<protein>
    <submittedName>
        <fullName evidence="7">C-type lectin domain family 2 member B-like</fullName>
    </submittedName>
</protein>
<dbReference type="SUPFAM" id="SSF56436">
    <property type="entry name" value="C-type lectin-like"/>
    <property type="match status" value="1"/>
</dbReference>
<evidence type="ECO:0000256" key="4">
    <source>
        <dbReference type="SAM" id="Phobius"/>
    </source>
</evidence>
<evidence type="ECO:0000256" key="1">
    <source>
        <dbReference type="ARBA" id="ARBA00004401"/>
    </source>
</evidence>
<organism evidence="6 7">
    <name type="scientific">Gekko japonicus</name>
    <name type="common">Schlegel's Japanese gecko</name>
    <dbReference type="NCBI Taxonomy" id="146911"/>
    <lineage>
        <taxon>Eukaryota</taxon>
        <taxon>Metazoa</taxon>
        <taxon>Chordata</taxon>
        <taxon>Craniata</taxon>
        <taxon>Vertebrata</taxon>
        <taxon>Euteleostomi</taxon>
        <taxon>Lepidosauria</taxon>
        <taxon>Squamata</taxon>
        <taxon>Bifurcata</taxon>
        <taxon>Gekkota</taxon>
        <taxon>Gekkonidae</taxon>
        <taxon>Gekkoninae</taxon>
        <taxon>Gekko</taxon>
    </lineage>
</organism>
<dbReference type="GeneID" id="107115599"/>
<comment type="subcellular location">
    <subcellularLocation>
        <location evidence="1">Cell membrane</location>
        <topology evidence="1">Single-pass type II membrane protein</topology>
    </subcellularLocation>
</comment>
<proteinExistence type="predicted"/>
<keyword evidence="2" id="KW-0430">Lectin</keyword>
<keyword evidence="4" id="KW-0812">Transmembrane</keyword>
<feature type="compositionally biased region" description="Basic and acidic residues" evidence="3">
    <location>
        <begin position="1"/>
        <end position="24"/>
    </location>
</feature>
<accession>A0ABM1KGI9</accession>
<dbReference type="InterPro" id="IPR001304">
    <property type="entry name" value="C-type_lectin-like"/>
</dbReference>
<dbReference type="CDD" id="cd03593">
    <property type="entry name" value="CLECT_NK_receptors_like"/>
    <property type="match status" value="1"/>
</dbReference>
<dbReference type="InterPro" id="IPR033992">
    <property type="entry name" value="NKR-like_CTLD"/>
</dbReference>
<evidence type="ECO:0000313" key="6">
    <source>
        <dbReference type="Proteomes" id="UP000694871"/>
    </source>
</evidence>
<evidence type="ECO:0000313" key="7">
    <source>
        <dbReference type="RefSeq" id="XP_015272826.1"/>
    </source>
</evidence>
<evidence type="ECO:0000256" key="2">
    <source>
        <dbReference type="ARBA" id="ARBA00022734"/>
    </source>
</evidence>
<dbReference type="SMART" id="SM00034">
    <property type="entry name" value="CLECT"/>
    <property type="match status" value="1"/>
</dbReference>
<dbReference type="Proteomes" id="UP000694871">
    <property type="component" value="Unplaced"/>
</dbReference>
<dbReference type="Pfam" id="PF00059">
    <property type="entry name" value="Lectin_C"/>
    <property type="match status" value="1"/>
</dbReference>
<feature type="domain" description="C-type lectin" evidence="5">
    <location>
        <begin position="103"/>
        <end position="206"/>
    </location>
</feature>
<feature type="region of interest" description="Disordered" evidence="3">
    <location>
        <begin position="1"/>
        <end position="28"/>
    </location>
</feature>
<feature type="transmembrane region" description="Helical" evidence="4">
    <location>
        <begin position="56"/>
        <end position="77"/>
    </location>
</feature>
<keyword evidence="4" id="KW-0472">Membrane</keyword>
<name>A0ABM1KGI9_GEKJA</name>
<dbReference type="PANTHER" id="PTHR45710:SF35">
    <property type="entry name" value="C-TYPE LECTIN DOMAIN FAMILY 2 MEMBER D"/>
    <property type="match status" value="1"/>
</dbReference>
<keyword evidence="6" id="KW-1185">Reference proteome</keyword>
<dbReference type="Gene3D" id="3.10.100.10">
    <property type="entry name" value="Mannose-Binding Protein A, subunit A"/>
    <property type="match status" value="1"/>
</dbReference>
<sequence length="211" mass="23460">MTGYETEKSEGYHRVNSHIKKDEESNGSISVYPSRHKTVSLKPPFGLHFCVKRTPAFYVASVSVILNLILIITILSLSVGARGPSPALPTCPVVSCPNGWVGYQEKCYYFAKAAGNWMSSKKHCSSLNASLAVVDSQEEMDFMMRYKGFSDHWIGLQRNLNQPWEWTNGSIFNGWFEIPGGENCGTMNQQGIASSHCSGEEPWICSKPLVK</sequence>
<keyword evidence="4" id="KW-1133">Transmembrane helix</keyword>
<reference evidence="7" key="1">
    <citation type="submission" date="2025-08" db="UniProtKB">
        <authorList>
            <consortium name="RefSeq"/>
        </authorList>
    </citation>
    <scope>IDENTIFICATION</scope>
</reference>
<dbReference type="RefSeq" id="XP_015272826.1">
    <property type="nucleotide sequence ID" value="XM_015417340.1"/>
</dbReference>
<evidence type="ECO:0000259" key="5">
    <source>
        <dbReference type="PROSITE" id="PS50041"/>
    </source>
</evidence>
<dbReference type="InterPro" id="IPR016187">
    <property type="entry name" value="CTDL_fold"/>
</dbReference>
<dbReference type="InterPro" id="IPR050828">
    <property type="entry name" value="C-type_lectin/matrix_domain"/>
</dbReference>
<dbReference type="PANTHER" id="PTHR45710">
    <property type="entry name" value="C-TYPE LECTIN DOMAIN-CONTAINING PROTEIN 180"/>
    <property type="match status" value="1"/>
</dbReference>